<keyword evidence="2" id="KW-0315">Glutamine amidotransferase</keyword>
<name>A0A1E7F8J1_9STRA</name>
<protein>
    <submittedName>
        <fullName evidence="2">Class I glutamine amidotransferase-like protein</fullName>
    </submittedName>
</protein>
<evidence type="ECO:0000313" key="3">
    <source>
        <dbReference type="Proteomes" id="UP000095751"/>
    </source>
</evidence>
<proteinExistence type="predicted"/>
<dbReference type="AlphaFoldDB" id="A0A1E7F8J1"/>
<dbReference type="SUPFAM" id="SSF52317">
    <property type="entry name" value="Class I glutamine amidotransferase-like"/>
    <property type="match status" value="1"/>
</dbReference>
<feature type="domain" description="DJ-1/PfpI" evidence="1">
    <location>
        <begin position="5"/>
        <end position="212"/>
    </location>
</feature>
<evidence type="ECO:0000313" key="2">
    <source>
        <dbReference type="EMBL" id="OEU14492.1"/>
    </source>
</evidence>
<evidence type="ECO:0000259" key="1">
    <source>
        <dbReference type="Pfam" id="PF01965"/>
    </source>
</evidence>
<reference evidence="2 3" key="1">
    <citation type="submission" date="2016-09" db="EMBL/GenBank/DDBJ databases">
        <title>Extensive genetic diversity and differential bi-allelic expression allows diatom success in the polar Southern Ocean.</title>
        <authorList>
            <consortium name="DOE Joint Genome Institute"/>
            <person name="Mock T."/>
            <person name="Otillar R.P."/>
            <person name="Strauss J."/>
            <person name="Dupont C."/>
            <person name="Frickenhaus S."/>
            <person name="Maumus F."/>
            <person name="Mcmullan M."/>
            <person name="Sanges R."/>
            <person name="Schmutz J."/>
            <person name="Toseland A."/>
            <person name="Valas R."/>
            <person name="Veluchamy A."/>
            <person name="Ward B.J."/>
            <person name="Allen A."/>
            <person name="Barry K."/>
            <person name="Falciatore A."/>
            <person name="Ferrante M."/>
            <person name="Fortunato A.E."/>
            <person name="Gloeckner G."/>
            <person name="Gruber A."/>
            <person name="Hipkin R."/>
            <person name="Janech M."/>
            <person name="Kroth P."/>
            <person name="Leese F."/>
            <person name="Lindquist E."/>
            <person name="Lyon B.R."/>
            <person name="Martin J."/>
            <person name="Mayer C."/>
            <person name="Parker M."/>
            <person name="Quesneville H."/>
            <person name="Raymond J."/>
            <person name="Uhlig C."/>
            <person name="Valentin K.U."/>
            <person name="Worden A.Z."/>
            <person name="Armbrust E.V."/>
            <person name="Bowler C."/>
            <person name="Green B."/>
            <person name="Moulton V."/>
            <person name="Van Oosterhout C."/>
            <person name="Grigoriev I."/>
        </authorList>
    </citation>
    <scope>NUCLEOTIDE SEQUENCE [LARGE SCALE GENOMIC DNA]</scope>
    <source>
        <strain evidence="2 3">CCMP1102</strain>
    </source>
</reference>
<dbReference type="PANTHER" id="PTHR43130">
    <property type="entry name" value="ARAC-FAMILY TRANSCRIPTIONAL REGULATOR"/>
    <property type="match status" value="1"/>
</dbReference>
<dbReference type="Pfam" id="PF01965">
    <property type="entry name" value="DJ-1_PfpI"/>
    <property type="match status" value="1"/>
</dbReference>
<dbReference type="InterPro" id="IPR029062">
    <property type="entry name" value="Class_I_gatase-like"/>
</dbReference>
<dbReference type="Proteomes" id="UP000095751">
    <property type="component" value="Unassembled WGS sequence"/>
</dbReference>
<gene>
    <name evidence="2" type="ORF">FRACYDRAFT_241038</name>
</gene>
<dbReference type="KEGG" id="fcy:FRACYDRAFT_241038"/>
<accession>A0A1E7F8J1</accession>
<dbReference type="CDD" id="cd03139">
    <property type="entry name" value="GATase1_PfpI_2"/>
    <property type="match status" value="1"/>
</dbReference>
<organism evidence="2 3">
    <name type="scientific">Fragilariopsis cylindrus CCMP1102</name>
    <dbReference type="NCBI Taxonomy" id="635003"/>
    <lineage>
        <taxon>Eukaryota</taxon>
        <taxon>Sar</taxon>
        <taxon>Stramenopiles</taxon>
        <taxon>Ochrophyta</taxon>
        <taxon>Bacillariophyta</taxon>
        <taxon>Bacillariophyceae</taxon>
        <taxon>Bacillariophycidae</taxon>
        <taxon>Bacillariales</taxon>
        <taxon>Bacillariaceae</taxon>
        <taxon>Fragilariopsis</taxon>
    </lineage>
</organism>
<dbReference type="InterPro" id="IPR052158">
    <property type="entry name" value="INH-QAR"/>
</dbReference>
<dbReference type="InterPro" id="IPR002818">
    <property type="entry name" value="DJ-1/PfpI"/>
</dbReference>
<dbReference type="GO" id="GO:0016740">
    <property type="term" value="F:transferase activity"/>
    <property type="evidence" value="ECO:0007669"/>
    <property type="project" value="UniProtKB-KW"/>
</dbReference>
<keyword evidence="2" id="KW-0808">Transferase</keyword>
<dbReference type="InParanoid" id="A0A1E7F8J1"/>
<dbReference type="OrthoDB" id="543156at2759"/>
<dbReference type="EMBL" id="KV784360">
    <property type="protein sequence ID" value="OEU14492.1"/>
    <property type="molecule type" value="Genomic_DNA"/>
</dbReference>
<dbReference type="Gene3D" id="3.40.50.880">
    <property type="match status" value="1"/>
</dbReference>
<keyword evidence="3" id="KW-1185">Reference proteome</keyword>
<sequence>MKYKIGIMIFPQVEELDFVGPYEMITMWKKIVDEDEKEEKNKQKDRDVTMKDNSSIISPECCLIISENGGPIRCSKGLSINSDMSFDQCGPSNLDILLIPGGQGTRTEVNNEILVDFIRKQSFTCKHILSVCTGSFLLHAAGLLKGKQGTTTTTTTYYSSIDRLRELVEHDKESGVLDGVVEVVDNKRYTHNGNIWCSAGVSAGIDMTLAFIAHVAGNDIAGKVQLQTEYYPSEIIYGHNKILPGYVKTIKHILYRILCAPQSGDE</sequence>
<dbReference type="PANTHER" id="PTHR43130:SF3">
    <property type="entry name" value="HTH-TYPE TRANSCRIPTIONAL REGULATOR RV1931C"/>
    <property type="match status" value="1"/>
</dbReference>